<dbReference type="PANTHER" id="PTHR45657:SF1">
    <property type="entry name" value="CRAL-TRIO DOMAIN-CONTAINING PROTEIN YKL091C-RELATED"/>
    <property type="match status" value="1"/>
</dbReference>
<dbReference type="Gene3D" id="1.10.8.20">
    <property type="entry name" value="N-terminal domain of phosphatidylinositol transfer protein sec14p"/>
    <property type="match status" value="1"/>
</dbReference>
<feature type="compositionally biased region" description="Low complexity" evidence="1">
    <location>
        <begin position="309"/>
        <end position="323"/>
    </location>
</feature>
<dbReference type="AlphaFoldDB" id="A0A1M7ZZT8"/>
<dbReference type="SMART" id="SM01100">
    <property type="entry name" value="CRAL_TRIO_N"/>
    <property type="match status" value="1"/>
</dbReference>
<dbReference type="InterPro" id="IPR001251">
    <property type="entry name" value="CRAL-TRIO_dom"/>
</dbReference>
<evidence type="ECO:0000313" key="3">
    <source>
        <dbReference type="EMBL" id="SHO75699.1"/>
    </source>
</evidence>
<dbReference type="PROSITE" id="PS50191">
    <property type="entry name" value="CRAL_TRIO"/>
    <property type="match status" value="1"/>
</dbReference>
<dbReference type="STRING" id="1230383.A0A1M7ZZT8"/>
<dbReference type="CDD" id="cd00170">
    <property type="entry name" value="SEC14"/>
    <property type="match status" value="1"/>
</dbReference>
<gene>
    <name evidence="3" type="ORF">MSYG_0031</name>
</gene>
<proteinExistence type="predicted"/>
<dbReference type="InterPro" id="IPR011074">
    <property type="entry name" value="CRAL/TRIO_N_dom"/>
</dbReference>
<dbReference type="PANTHER" id="PTHR45657">
    <property type="entry name" value="CRAL-TRIO DOMAIN-CONTAINING PROTEIN YKL091C-RELATED"/>
    <property type="match status" value="1"/>
</dbReference>
<feature type="region of interest" description="Disordered" evidence="1">
    <location>
        <begin position="287"/>
        <end position="390"/>
    </location>
</feature>
<keyword evidence="4" id="KW-1185">Reference proteome</keyword>
<dbReference type="InterPro" id="IPR036273">
    <property type="entry name" value="CRAL/TRIO_N_dom_sf"/>
</dbReference>
<feature type="domain" description="CRAL-TRIO" evidence="2">
    <location>
        <begin position="86"/>
        <end position="259"/>
    </location>
</feature>
<organism evidence="3 4">
    <name type="scientific">Malassezia sympodialis (strain ATCC 42132)</name>
    <name type="common">Atopic eczema-associated yeast</name>
    <dbReference type="NCBI Taxonomy" id="1230383"/>
    <lineage>
        <taxon>Eukaryota</taxon>
        <taxon>Fungi</taxon>
        <taxon>Dikarya</taxon>
        <taxon>Basidiomycota</taxon>
        <taxon>Ustilaginomycotina</taxon>
        <taxon>Malasseziomycetes</taxon>
        <taxon>Malasseziales</taxon>
        <taxon>Malasseziaceae</taxon>
        <taxon>Malassezia</taxon>
    </lineage>
</organism>
<accession>A0A1M7ZZT8</accession>
<dbReference type="SUPFAM" id="SSF52087">
    <property type="entry name" value="CRAL/TRIO domain"/>
    <property type="match status" value="1"/>
</dbReference>
<dbReference type="Pfam" id="PF03765">
    <property type="entry name" value="CRAL_TRIO_N"/>
    <property type="match status" value="1"/>
</dbReference>
<dbReference type="OrthoDB" id="1434354at2759"/>
<sequence length="390" mass="44182">MVSANASNGHPGHLDPKQQHMVYKLREDLKAKGYYAADRHDDACMCRFLRARKWDYHAANGMMMEAEKWRREYKVDELYETFTFPEKEAVNELYPQFYHKTDKDGRPVYVEQLTHLDLNKLFKVTTPERLIQQLVYEYEKCQRERLPVCSEMSNKLIETSCTIMDLKNVGIAQFWRVSSYVQQASKIGQFYYPETMGRFYIINAPYIFTTVWSVVKSWLDPVTREKIQILGSNFLTELSKQIPTENIPSIVGGSCQCPGGCLMSDAGPWNTPEGEEIIRRVRNEKQRLKLDDSDEPHDTSAPSNEQDKSSAAAVANSSAQQQESSERPRDSEQPEDAPALPAKDDTVVVPPSAKDSTDNALAIPMASDSPDVPAPPVQIQPPISTLAPPQ</sequence>
<dbReference type="InterPro" id="IPR036865">
    <property type="entry name" value="CRAL-TRIO_dom_sf"/>
</dbReference>
<evidence type="ECO:0000259" key="2">
    <source>
        <dbReference type="PROSITE" id="PS50191"/>
    </source>
</evidence>
<reference evidence="4" key="1">
    <citation type="journal article" date="2017" name="Nucleic Acids Res.">
        <title>Proteogenomics produces comprehensive and highly accurate protein-coding gene annotation in a complete genome assembly of Malassezia sympodialis.</title>
        <authorList>
            <person name="Zhu Y."/>
            <person name="Engstroem P.G."/>
            <person name="Tellgren-Roth C."/>
            <person name="Baudo C.D."/>
            <person name="Kennell J.C."/>
            <person name="Sun S."/>
            <person name="Billmyre R.B."/>
            <person name="Schroeder M.S."/>
            <person name="Andersson A."/>
            <person name="Holm T."/>
            <person name="Sigurgeirsson B."/>
            <person name="Wu G."/>
            <person name="Sankaranarayanan S.R."/>
            <person name="Siddharthan R."/>
            <person name="Sanyal K."/>
            <person name="Lundeberg J."/>
            <person name="Nystedt B."/>
            <person name="Boekhout T."/>
            <person name="Dawson T.L. Jr."/>
            <person name="Heitman J."/>
            <person name="Scheynius A."/>
            <person name="Lehtioe J."/>
        </authorList>
    </citation>
    <scope>NUCLEOTIDE SEQUENCE [LARGE SCALE GENOMIC DNA]</scope>
    <source>
        <strain evidence="4">ATCC 42132</strain>
    </source>
</reference>
<evidence type="ECO:0000313" key="4">
    <source>
        <dbReference type="Proteomes" id="UP000186303"/>
    </source>
</evidence>
<dbReference type="Pfam" id="PF00650">
    <property type="entry name" value="CRAL_TRIO"/>
    <property type="match status" value="1"/>
</dbReference>
<dbReference type="SMART" id="SM00516">
    <property type="entry name" value="SEC14"/>
    <property type="match status" value="1"/>
</dbReference>
<dbReference type="Gene3D" id="3.40.525.10">
    <property type="entry name" value="CRAL-TRIO lipid binding domain"/>
    <property type="match status" value="1"/>
</dbReference>
<dbReference type="SUPFAM" id="SSF46938">
    <property type="entry name" value="CRAL/TRIO N-terminal domain"/>
    <property type="match status" value="1"/>
</dbReference>
<dbReference type="VEuPathDB" id="FungiDB:MSYG_0031"/>
<dbReference type="EMBL" id="LT671821">
    <property type="protein sequence ID" value="SHO75699.1"/>
    <property type="molecule type" value="Genomic_DNA"/>
</dbReference>
<dbReference type="InterPro" id="IPR051026">
    <property type="entry name" value="PI/PC_transfer"/>
</dbReference>
<evidence type="ECO:0000256" key="1">
    <source>
        <dbReference type="SAM" id="MobiDB-lite"/>
    </source>
</evidence>
<name>A0A1M7ZZT8_MALS4</name>
<dbReference type="Proteomes" id="UP000186303">
    <property type="component" value="Chromosome 1"/>
</dbReference>
<protein>
    <submittedName>
        <fullName evidence="3">Similar to S.cerevisiae protein SEC14 (Phosphatidylinositol/phosphatidylcholine transfer protein)</fullName>
    </submittedName>
</protein>
<dbReference type="OMA" id="QVMFNDF"/>